<feature type="domain" description="Guanylate cyclase" evidence="2">
    <location>
        <begin position="178"/>
        <end position="307"/>
    </location>
</feature>
<organism evidence="3 4">
    <name type="scientific">Postechiella marina</name>
    <dbReference type="NCBI Taxonomy" id="943941"/>
    <lineage>
        <taxon>Bacteria</taxon>
        <taxon>Pseudomonadati</taxon>
        <taxon>Bacteroidota</taxon>
        <taxon>Flavobacteriia</taxon>
        <taxon>Flavobacteriales</taxon>
        <taxon>Flavobacteriaceae</taxon>
        <taxon>Postechiella</taxon>
    </lineage>
</organism>
<keyword evidence="1" id="KW-0812">Transmembrane</keyword>
<reference evidence="4" key="1">
    <citation type="journal article" date="2019" name="Int. J. Syst. Evol. Microbiol.">
        <title>The Global Catalogue of Microorganisms (GCM) 10K type strain sequencing project: providing services to taxonomists for standard genome sequencing and annotation.</title>
        <authorList>
            <consortium name="The Broad Institute Genomics Platform"/>
            <consortium name="The Broad Institute Genome Sequencing Center for Infectious Disease"/>
            <person name="Wu L."/>
            <person name="Ma J."/>
        </authorList>
    </citation>
    <scope>NUCLEOTIDE SEQUENCE [LARGE SCALE GENOMIC DNA]</scope>
    <source>
        <strain evidence="4">JCM 17630</strain>
    </source>
</reference>
<feature type="transmembrane region" description="Helical" evidence="1">
    <location>
        <begin position="87"/>
        <end position="111"/>
    </location>
</feature>
<keyword evidence="4" id="KW-1185">Reference proteome</keyword>
<feature type="transmembrane region" description="Helical" evidence="1">
    <location>
        <begin position="53"/>
        <end position="75"/>
    </location>
</feature>
<dbReference type="PROSITE" id="PS50125">
    <property type="entry name" value="GUANYLATE_CYCLASE_2"/>
    <property type="match status" value="1"/>
</dbReference>
<dbReference type="CDD" id="cd07302">
    <property type="entry name" value="CHD"/>
    <property type="match status" value="1"/>
</dbReference>
<dbReference type="PANTHER" id="PTHR43081">
    <property type="entry name" value="ADENYLATE CYCLASE, TERMINAL-DIFFERENTIATION SPECIFIC-RELATED"/>
    <property type="match status" value="1"/>
</dbReference>
<evidence type="ECO:0000259" key="2">
    <source>
        <dbReference type="PROSITE" id="PS50125"/>
    </source>
</evidence>
<dbReference type="InterPro" id="IPR050697">
    <property type="entry name" value="Adenylyl/Guanylyl_Cyclase_3/4"/>
</dbReference>
<dbReference type="EMBL" id="BAABCA010000004">
    <property type="protein sequence ID" value="GAA4235771.1"/>
    <property type="molecule type" value="Genomic_DNA"/>
</dbReference>
<protein>
    <recommendedName>
        <fullName evidence="2">Guanylate cyclase domain-containing protein</fullName>
    </recommendedName>
</protein>
<dbReference type="PANTHER" id="PTHR43081:SF1">
    <property type="entry name" value="ADENYLATE CYCLASE, TERMINAL-DIFFERENTIATION SPECIFIC"/>
    <property type="match status" value="1"/>
</dbReference>
<name>A0ABP8C8V4_9FLAO</name>
<feature type="transmembrane region" description="Helical" evidence="1">
    <location>
        <begin position="131"/>
        <end position="149"/>
    </location>
</feature>
<keyword evidence="1" id="KW-1133">Transmembrane helix</keyword>
<keyword evidence="1" id="KW-0472">Membrane</keyword>
<gene>
    <name evidence="3" type="ORF">GCM10022291_18480</name>
</gene>
<dbReference type="SUPFAM" id="SSF55073">
    <property type="entry name" value="Nucleotide cyclase"/>
    <property type="match status" value="1"/>
</dbReference>
<dbReference type="Pfam" id="PF00211">
    <property type="entry name" value="Guanylate_cyc"/>
    <property type="match status" value="1"/>
</dbReference>
<dbReference type="RefSeq" id="WP_344787911.1">
    <property type="nucleotide sequence ID" value="NZ_BAABCA010000004.1"/>
</dbReference>
<accession>A0ABP8C8V4</accession>
<evidence type="ECO:0000313" key="4">
    <source>
        <dbReference type="Proteomes" id="UP001501496"/>
    </source>
</evidence>
<evidence type="ECO:0000256" key="1">
    <source>
        <dbReference type="SAM" id="Phobius"/>
    </source>
</evidence>
<dbReference type="Proteomes" id="UP001501496">
    <property type="component" value="Unassembled WGS sequence"/>
</dbReference>
<sequence length="358" mass="41755">MNKNLKDFSILLFRSVFFWIFACFLLIVIRYYGIGEEEGRTIRENYEVPITEWFDILLYAGALLGLLYALVEFFLEKIINNKFSLGFILLIKLVIYLVALILVTTLTTFYFEHRMDIDLPNNQGWWQTSKVFWVSVLYFFMSSLVFSFLKIASDNFGSGVFANMLLGKYRKPIEEERIFMFLDLKDSTTIAEKLGHFLYSEFIQDCFLDLNRIVNKYDAQVYQYVGDEAVLTWKFKKGIYKFNCVTLFFDFKSQLQKRELYYIKKYNYFPEFKAGLHGGKLMVAEVGTVKKELAFHGDVVNTAARIQGQCNKLDATLLISEDLLLPLNLNLNYVVKEVGALELKGKQVKINVFTINKV</sequence>
<feature type="transmembrane region" description="Helical" evidence="1">
    <location>
        <begin position="12"/>
        <end position="33"/>
    </location>
</feature>
<proteinExistence type="predicted"/>
<dbReference type="InterPro" id="IPR029787">
    <property type="entry name" value="Nucleotide_cyclase"/>
</dbReference>
<dbReference type="InterPro" id="IPR001054">
    <property type="entry name" value="A/G_cyclase"/>
</dbReference>
<dbReference type="Gene3D" id="3.30.70.1230">
    <property type="entry name" value="Nucleotide cyclase"/>
    <property type="match status" value="1"/>
</dbReference>
<comment type="caution">
    <text evidence="3">The sequence shown here is derived from an EMBL/GenBank/DDBJ whole genome shotgun (WGS) entry which is preliminary data.</text>
</comment>
<evidence type="ECO:0000313" key="3">
    <source>
        <dbReference type="EMBL" id="GAA4235771.1"/>
    </source>
</evidence>